<accession>A0A7C5QDH6</accession>
<dbReference type="PANTHER" id="PTHR43232:SF2">
    <property type="entry name" value="MOLYBDENUM COFACTOR BIOSYNTHESIS PROTEIN B"/>
    <property type="match status" value="1"/>
</dbReference>
<reference evidence="2" key="1">
    <citation type="journal article" date="2020" name="mSystems">
        <title>Genome- and Community-Level Interaction Insights into Carbon Utilization and Element Cycling Functions of Hydrothermarchaeota in Hydrothermal Sediment.</title>
        <authorList>
            <person name="Zhou Z."/>
            <person name="Liu Y."/>
            <person name="Xu W."/>
            <person name="Pan J."/>
            <person name="Luo Z.H."/>
            <person name="Li M."/>
        </authorList>
    </citation>
    <scope>NUCLEOTIDE SEQUENCE [LARGE SCALE GENOMIC DNA]</scope>
    <source>
        <strain evidence="2">SpSt-1056</strain>
    </source>
</reference>
<evidence type="ECO:0000259" key="1">
    <source>
        <dbReference type="SMART" id="SM00852"/>
    </source>
</evidence>
<proteinExistence type="predicted"/>
<dbReference type="InterPro" id="IPR001453">
    <property type="entry name" value="MoaB/Mog_dom"/>
</dbReference>
<comment type="caution">
    <text evidence="2">The sequence shown here is derived from an EMBL/GenBank/DDBJ whole genome shotgun (WGS) entry which is preliminary data.</text>
</comment>
<dbReference type="EMBL" id="DRWN01000031">
    <property type="protein sequence ID" value="HHK68391.1"/>
    <property type="molecule type" value="Genomic_DNA"/>
</dbReference>
<name>A0A7C5QDH6_CALS0</name>
<dbReference type="SMART" id="SM00852">
    <property type="entry name" value="MoCF_biosynth"/>
    <property type="match status" value="1"/>
</dbReference>
<dbReference type="Pfam" id="PF00994">
    <property type="entry name" value="MoCF_biosynth"/>
    <property type="match status" value="1"/>
</dbReference>
<dbReference type="GO" id="GO:0005829">
    <property type="term" value="C:cytosol"/>
    <property type="evidence" value="ECO:0007669"/>
    <property type="project" value="TreeGrafter"/>
</dbReference>
<evidence type="ECO:0000313" key="2">
    <source>
        <dbReference type="EMBL" id="HHK68391.1"/>
    </source>
</evidence>
<organism evidence="2">
    <name type="scientific">Caldiarchaeum subterraneum</name>
    <dbReference type="NCBI Taxonomy" id="311458"/>
    <lineage>
        <taxon>Archaea</taxon>
        <taxon>Nitrososphaerota</taxon>
        <taxon>Candidatus Caldarchaeales</taxon>
        <taxon>Candidatus Caldarchaeaceae</taxon>
        <taxon>Candidatus Caldarchaeum</taxon>
    </lineage>
</organism>
<dbReference type="PIRSF" id="PIRSF006443">
    <property type="entry name" value="MoaB"/>
    <property type="match status" value="1"/>
</dbReference>
<feature type="domain" description="MoaB/Mog" evidence="1">
    <location>
        <begin position="18"/>
        <end position="167"/>
    </location>
</feature>
<dbReference type="PANTHER" id="PTHR43232">
    <property type="entry name" value="MOLYBDENUM COFACTOR BIOSYNTHESIS PROTEIN B"/>
    <property type="match status" value="1"/>
</dbReference>
<dbReference type="InterPro" id="IPR012245">
    <property type="entry name" value="MoaB"/>
</dbReference>
<dbReference type="SUPFAM" id="SSF53218">
    <property type="entry name" value="Molybdenum cofactor biosynthesis proteins"/>
    <property type="match status" value="1"/>
</dbReference>
<protein>
    <submittedName>
        <fullName evidence="2">MogA/MoaB family molybdenum cofactor biosynthesis protein</fullName>
    </submittedName>
</protein>
<sequence>MKPHEHHRSESPKKLKAAVITASSSRFFKKIGGQPYTDESGEKAVTTLKNLGHQVEYLGVVNDDVWMIRSTVVKALEEGFDVVLVTGGTGVSPRDVTVEAIRPLIDKELDGWGEIFRLESYKRIGPAAALSRTVAGVANGKLVIALPGSPDAVALALEIFGPELPHIVYISRGKQA</sequence>
<gene>
    <name evidence="2" type="ORF">ENM11_04460</name>
</gene>
<dbReference type="InterPro" id="IPR036425">
    <property type="entry name" value="MoaB/Mog-like_dom_sf"/>
</dbReference>
<dbReference type="Gene3D" id="3.40.980.10">
    <property type="entry name" value="MoaB/Mog-like domain"/>
    <property type="match status" value="1"/>
</dbReference>
<dbReference type="GO" id="GO:0006777">
    <property type="term" value="P:Mo-molybdopterin cofactor biosynthetic process"/>
    <property type="evidence" value="ECO:0007669"/>
    <property type="project" value="InterPro"/>
</dbReference>
<dbReference type="CDD" id="cd00886">
    <property type="entry name" value="MogA_MoaB"/>
    <property type="match status" value="1"/>
</dbReference>
<dbReference type="AlphaFoldDB" id="A0A7C5QDH6"/>
<dbReference type="NCBIfam" id="TIGR00177">
    <property type="entry name" value="molyb_syn"/>
    <property type="match status" value="1"/>
</dbReference>